<protein>
    <submittedName>
        <fullName evidence="3">Hemerythrin domain-containing protein</fullName>
    </submittedName>
</protein>
<dbReference type="InterPro" id="IPR012312">
    <property type="entry name" value="Hemerythrin-like"/>
</dbReference>
<sequence>MGPFDLLTEQHRELEERFDALEAEESASEAEERREQTEELLALLRLHSSLEERYLYPLMARVEGRARAREEAEDHLTMRELMEELEDQSPGSPEWWACFTALEDLIVAHVREEEAQTFPRLLTVLDEGEQDELRRAFESLREELSAHAQVWPPANTAVSAPRWDV</sequence>
<name>A0ABU5HDW9_9BACT</name>
<dbReference type="Gene3D" id="1.20.120.520">
    <property type="entry name" value="nmb1532 protein domain like"/>
    <property type="match status" value="1"/>
</dbReference>
<evidence type="ECO:0000313" key="3">
    <source>
        <dbReference type="EMBL" id="MDY7231309.1"/>
    </source>
</evidence>
<dbReference type="RefSeq" id="WP_321550021.1">
    <property type="nucleotide sequence ID" value="NZ_JAXIVS010000014.1"/>
</dbReference>
<evidence type="ECO:0000259" key="2">
    <source>
        <dbReference type="Pfam" id="PF01814"/>
    </source>
</evidence>
<dbReference type="Pfam" id="PF01814">
    <property type="entry name" value="Hemerythrin"/>
    <property type="match status" value="1"/>
</dbReference>
<dbReference type="EMBL" id="JAXIVS010000014">
    <property type="protein sequence ID" value="MDY7231309.1"/>
    <property type="molecule type" value="Genomic_DNA"/>
</dbReference>
<dbReference type="PANTHER" id="PTHR35585">
    <property type="entry name" value="HHE DOMAIN PROTEIN (AFU_ORTHOLOGUE AFUA_4G00730)"/>
    <property type="match status" value="1"/>
</dbReference>
<proteinExistence type="predicted"/>
<reference evidence="3 4" key="1">
    <citation type="submission" date="2023-12" db="EMBL/GenBank/DDBJ databases">
        <title>the genome sequence of Hyalangium sp. s54d21.</title>
        <authorList>
            <person name="Zhang X."/>
        </authorList>
    </citation>
    <scope>NUCLEOTIDE SEQUENCE [LARGE SCALE GENOMIC DNA]</scope>
    <source>
        <strain evidence="4">s54d21</strain>
    </source>
</reference>
<evidence type="ECO:0000256" key="1">
    <source>
        <dbReference type="SAM" id="MobiDB-lite"/>
    </source>
</evidence>
<evidence type="ECO:0000313" key="4">
    <source>
        <dbReference type="Proteomes" id="UP001291309"/>
    </source>
</evidence>
<keyword evidence="4" id="KW-1185">Reference proteome</keyword>
<feature type="domain" description="Hemerythrin-like" evidence="2">
    <location>
        <begin position="3"/>
        <end position="121"/>
    </location>
</feature>
<feature type="region of interest" description="Disordered" evidence="1">
    <location>
        <begin position="16"/>
        <end position="35"/>
    </location>
</feature>
<comment type="caution">
    <text evidence="3">The sequence shown here is derived from an EMBL/GenBank/DDBJ whole genome shotgun (WGS) entry which is preliminary data.</text>
</comment>
<dbReference type="PANTHER" id="PTHR35585:SF1">
    <property type="entry name" value="HHE DOMAIN PROTEIN (AFU_ORTHOLOGUE AFUA_4G00730)"/>
    <property type="match status" value="1"/>
</dbReference>
<organism evidence="3 4">
    <name type="scientific">Hyalangium rubrum</name>
    <dbReference type="NCBI Taxonomy" id="3103134"/>
    <lineage>
        <taxon>Bacteria</taxon>
        <taxon>Pseudomonadati</taxon>
        <taxon>Myxococcota</taxon>
        <taxon>Myxococcia</taxon>
        <taxon>Myxococcales</taxon>
        <taxon>Cystobacterineae</taxon>
        <taxon>Archangiaceae</taxon>
        <taxon>Hyalangium</taxon>
    </lineage>
</organism>
<gene>
    <name evidence="3" type="ORF">SYV04_33270</name>
</gene>
<dbReference type="Proteomes" id="UP001291309">
    <property type="component" value="Unassembled WGS sequence"/>
</dbReference>
<accession>A0ABU5HDW9</accession>